<dbReference type="SUPFAM" id="SSF55797">
    <property type="entry name" value="PR-1-like"/>
    <property type="match status" value="1"/>
</dbReference>
<evidence type="ECO:0000313" key="3">
    <source>
        <dbReference type="EMBL" id="KAK4500858.1"/>
    </source>
</evidence>
<dbReference type="InterPro" id="IPR035940">
    <property type="entry name" value="CAP_sf"/>
</dbReference>
<dbReference type="PROSITE" id="PS01009">
    <property type="entry name" value="CRISP_1"/>
    <property type="match status" value="1"/>
</dbReference>
<dbReference type="EMBL" id="JAXOVC010000006">
    <property type="protein sequence ID" value="KAK4500858.1"/>
    <property type="molecule type" value="Genomic_DNA"/>
</dbReference>
<feature type="domain" description="SCP" evidence="2">
    <location>
        <begin position="29"/>
        <end position="189"/>
    </location>
</feature>
<dbReference type="Gene3D" id="3.40.33.10">
    <property type="entry name" value="CAP"/>
    <property type="match status" value="1"/>
</dbReference>
<gene>
    <name evidence="3" type="ORF">PRZ48_009050</name>
</gene>
<accession>A0ABR0EIE3</accession>
<dbReference type="Pfam" id="PF00188">
    <property type="entry name" value="CAP"/>
    <property type="match status" value="1"/>
</dbReference>
<dbReference type="PANTHER" id="PTHR10334">
    <property type="entry name" value="CYSTEINE-RICH SECRETORY PROTEIN-RELATED"/>
    <property type="match status" value="1"/>
</dbReference>
<dbReference type="Proteomes" id="UP001305779">
    <property type="component" value="Unassembled WGS sequence"/>
</dbReference>
<comment type="caution">
    <text evidence="3">The sequence shown here is derived from an EMBL/GenBank/DDBJ whole genome shotgun (WGS) entry which is preliminary data.</text>
</comment>
<keyword evidence="4" id="KW-1185">Reference proteome</keyword>
<reference evidence="3 4" key="1">
    <citation type="journal article" date="2023" name="G3 (Bethesda)">
        <title>A chromosome-level genome assembly of Zasmidium syzygii isolated from banana leaves.</title>
        <authorList>
            <person name="van Westerhoven A.C."/>
            <person name="Mehrabi R."/>
            <person name="Talebi R."/>
            <person name="Steentjes M.B.F."/>
            <person name="Corcolon B."/>
            <person name="Chong P.A."/>
            <person name="Kema G.H.J."/>
            <person name="Seidl M.F."/>
        </authorList>
    </citation>
    <scope>NUCLEOTIDE SEQUENCE [LARGE SCALE GENOMIC DNA]</scope>
    <source>
        <strain evidence="3 4">P124</strain>
    </source>
</reference>
<sequence>MFFPPALATLILTLTTTSLCAPLEHRDFDYVASALKAHNVHRQNHSACDLVWDDTLANAANDWAQVCTFAHNTYPITLPLGSSLLTSPSTIGGGGYGQNIALGNPDTSISISISDQWYNNELSWYTSLYGEAQPSMTDFEHWGHFSQVVWKGSTKVGCATVYCEDGVIGWPSTPWITVCDYGGPGNFAGEYAGNVGEPMGMATVVGGEGM</sequence>
<evidence type="ECO:0000256" key="1">
    <source>
        <dbReference type="SAM" id="SignalP"/>
    </source>
</evidence>
<dbReference type="InterPro" id="IPR014044">
    <property type="entry name" value="CAP_dom"/>
</dbReference>
<evidence type="ECO:0000259" key="2">
    <source>
        <dbReference type="SMART" id="SM00198"/>
    </source>
</evidence>
<feature type="signal peptide" evidence="1">
    <location>
        <begin position="1"/>
        <end position="20"/>
    </location>
</feature>
<proteinExistence type="predicted"/>
<name>A0ABR0EIE3_ZASCE</name>
<feature type="chain" id="PRO_5046694979" description="SCP domain-containing protein" evidence="1">
    <location>
        <begin position="21"/>
        <end position="210"/>
    </location>
</feature>
<dbReference type="SMART" id="SM00198">
    <property type="entry name" value="SCP"/>
    <property type="match status" value="1"/>
</dbReference>
<keyword evidence="1" id="KW-0732">Signal</keyword>
<organism evidence="3 4">
    <name type="scientific">Zasmidium cellare</name>
    <name type="common">Wine cellar mold</name>
    <name type="synonym">Racodium cellare</name>
    <dbReference type="NCBI Taxonomy" id="395010"/>
    <lineage>
        <taxon>Eukaryota</taxon>
        <taxon>Fungi</taxon>
        <taxon>Dikarya</taxon>
        <taxon>Ascomycota</taxon>
        <taxon>Pezizomycotina</taxon>
        <taxon>Dothideomycetes</taxon>
        <taxon>Dothideomycetidae</taxon>
        <taxon>Mycosphaerellales</taxon>
        <taxon>Mycosphaerellaceae</taxon>
        <taxon>Zasmidium</taxon>
    </lineage>
</organism>
<protein>
    <recommendedName>
        <fullName evidence="2">SCP domain-containing protein</fullName>
    </recommendedName>
</protein>
<dbReference type="InterPro" id="IPR001283">
    <property type="entry name" value="CRISP-related"/>
</dbReference>
<evidence type="ECO:0000313" key="4">
    <source>
        <dbReference type="Proteomes" id="UP001305779"/>
    </source>
</evidence>
<dbReference type="PRINTS" id="PR00837">
    <property type="entry name" value="V5TPXLIKE"/>
</dbReference>
<dbReference type="InterPro" id="IPR018244">
    <property type="entry name" value="Allrgn_V5/Tpx1_CS"/>
</dbReference>